<evidence type="ECO:0000256" key="3">
    <source>
        <dbReference type="ARBA" id="ARBA00022605"/>
    </source>
</evidence>
<dbReference type="InterPro" id="IPR045186">
    <property type="entry name" value="Indole-3-glycerol_P_synth"/>
</dbReference>
<dbReference type="EMBL" id="BAABGY010000003">
    <property type="protein sequence ID" value="GAA4322647.1"/>
    <property type="molecule type" value="Genomic_DNA"/>
</dbReference>
<evidence type="ECO:0000259" key="9">
    <source>
        <dbReference type="Pfam" id="PF00218"/>
    </source>
</evidence>
<keyword evidence="3 8" id="KW-0028">Amino-acid biosynthesis</keyword>
<keyword evidence="4 8" id="KW-0210">Decarboxylase</keyword>
<proteinExistence type="inferred from homology"/>
<gene>
    <name evidence="8 10" type="primary">trpC</name>
    <name evidence="10" type="ORF">GCM10023184_09090</name>
</gene>
<feature type="domain" description="Indole-3-glycerol phosphate synthase" evidence="9">
    <location>
        <begin position="4"/>
        <end position="252"/>
    </location>
</feature>
<comment type="caution">
    <text evidence="10">The sequence shown here is derived from an EMBL/GenBank/DDBJ whole genome shotgun (WGS) entry which is preliminary data.</text>
</comment>
<keyword evidence="11" id="KW-1185">Reference proteome</keyword>
<dbReference type="EC" id="4.1.1.48" evidence="8"/>
<name>A0ABP8GET1_9BACT</name>
<evidence type="ECO:0000256" key="1">
    <source>
        <dbReference type="ARBA" id="ARBA00001633"/>
    </source>
</evidence>
<dbReference type="InterPro" id="IPR013785">
    <property type="entry name" value="Aldolase_TIM"/>
</dbReference>
<evidence type="ECO:0000256" key="7">
    <source>
        <dbReference type="ARBA" id="ARBA00023239"/>
    </source>
</evidence>
<dbReference type="Pfam" id="PF00218">
    <property type="entry name" value="IGPS"/>
    <property type="match status" value="1"/>
</dbReference>
<dbReference type="PROSITE" id="PS00614">
    <property type="entry name" value="IGPS"/>
    <property type="match status" value="1"/>
</dbReference>
<evidence type="ECO:0000256" key="4">
    <source>
        <dbReference type="ARBA" id="ARBA00022793"/>
    </source>
</evidence>
<evidence type="ECO:0000313" key="10">
    <source>
        <dbReference type="EMBL" id="GAA4322647.1"/>
    </source>
</evidence>
<dbReference type="PANTHER" id="PTHR22854:SF2">
    <property type="entry name" value="INDOLE-3-GLYCEROL-PHOSPHATE SYNTHASE"/>
    <property type="match status" value="1"/>
</dbReference>
<dbReference type="SUPFAM" id="SSF51366">
    <property type="entry name" value="Ribulose-phoshate binding barrel"/>
    <property type="match status" value="1"/>
</dbReference>
<evidence type="ECO:0000256" key="2">
    <source>
        <dbReference type="ARBA" id="ARBA00004696"/>
    </source>
</evidence>
<protein>
    <recommendedName>
        <fullName evidence="8">Indole-3-glycerol phosphate synthase</fullName>
        <shortName evidence="8">IGPS</shortName>
        <ecNumber evidence="8">4.1.1.48</ecNumber>
    </recommendedName>
</protein>
<dbReference type="HAMAP" id="MF_00134_B">
    <property type="entry name" value="IGPS_B"/>
    <property type="match status" value="1"/>
</dbReference>
<evidence type="ECO:0000256" key="6">
    <source>
        <dbReference type="ARBA" id="ARBA00023141"/>
    </source>
</evidence>
<dbReference type="RefSeq" id="WP_345253745.1">
    <property type="nucleotide sequence ID" value="NZ_BAABGY010000003.1"/>
</dbReference>
<comment type="catalytic activity">
    <reaction evidence="1 8">
        <text>1-(2-carboxyphenylamino)-1-deoxy-D-ribulose 5-phosphate + H(+) = (1S,2R)-1-C-(indol-3-yl)glycerol 3-phosphate + CO2 + H2O</text>
        <dbReference type="Rhea" id="RHEA:23476"/>
        <dbReference type="ChEBI" id="CHEBI:15377"/>
        <dbReference type="ChEBI" id="CHEBI:15378"/>
        <dbReference type="ChEBI" id="CHEBI:16526"/>
        <dbReference type="ChEBI" id="CHEBI:58613"/>
        <dbReference type="ChEBI" id="CHEBI:58866"/>
        <dbReference type="EC" id="4.1.1.48"/>
    </reaction>
</comment>
<keyword evidence="6 8" id="KW-0057">Aromatic amino acid biosynthesis</keyword>
<evidence type="ECO:0000256" key="5">
    <source>
        <dbReference type="ARBA" id="ARBA00022822"/>
    </source>
</evidence>
<evidence type="ECO:0000256" key="8">
    <source>
        <dbReference type="HAMAP-Rule" id="MF_00134"/>
    </source>
</evidence>
<evidence type="ECO:0000313" key="11">
    <source>
        <dbReference type="Proteomes" id="UP001501725"/>
    </source>
</evidence>
<dbReference type="InterPro" id="IPR001468">
    <property type="entry name" value="Indole-3-GlycerolPSynthase_CS"/>
</dbReference>
<dbReference type="CDD" id="cd00331">
    <property type="entry name" value="IGPS"/>
    <property type="match status" value="1"/>
</dbReference>
<dbReference type="InterPro" id="IPR013798">
    <property type="entry name" value="Indole-3-glycerol_P_synth_dom"/>
</dbReference>
<reference evidence="11" key="1">
    <citation type="journal article" date="2019" name="Int. J. Syst. Evol. Microbiol.">
        <title>The Global Catalogue of Microorganisms (GCM) 10K type strain sequencing project: providing services to taxonomists for standard genome sequencing and annotation.</title>
        <authorList>
            <consortium name="The Broad Institute Genomics Platform"/>
            <consortium name="The Broad Institute Genome Sequencing Center for Infectious Disease"/>
            <person name="Wu L."/>
            <person name="Ma J."/>
        </authorList>
    </citation>
    <scope>NUCLEOTIDE SEQUENCE [LARGE SCALE GENOMIC DNA]</scope>
    <source>
        <strain evidence="11">JCM 17919</strain>
    </source>
</reference>
<accession>A0ABP8GET1</accession>
<dbReference type="PANTHER" id="PTHR22854">
    <property type="entry name" value="TRYPTOPHAN BIOSYNTHESIS PROTEIN"/>
    <property type="match status" value="1"/>
</dbReference>
<comment type="pathway">
    <text evidence="2 8">Amino-acid biosynthesis; L-tryptophan biosynthesis; L-tryptophan from chorismate: step 4/5.</text>
</comment>
<sequence length="267" mass="29156">MNILEKIVQQKRHEVADRKVERTLTELKERPLYAAPRRSLAYTLALPGSTGIIAEFKRKSPSKGWIAHELASPRIAVPAYDQYGAAGISILTDAPFFGGNLSDLEESRTMVEAPLLRKDFTIDPYQLHEARAFGADVILLIAAILEPAQVRELAAEAKSLGLEVLLELHGDEELGHVCPEVDLVGINNRNLKTFSVDLDRSVQLAKALPAGKLKVAESGISSPEDLLFLKAHGFDGFLIGERFMKEADPGSAFAAFVGNIKKLSDEA</sequence>
<keyword evidence="5 8" id="KW-0822">Tryptophan biosynthesis</keyword>
<dbReference type="Gene3D" id="3.20.20.70">
    <property type="entry name" value="Aldolase class I"/>
    <property type="match status" value="1"/>
</dbReference>
<comment type="similarity">
    <text evidence="8">Belongs to the TrpC family.</text>
</comment>
<dbReference type="InterPro" id="IPR011060">
    <property type="entry name" value="RibuloseP-bd_barrel"/>
</dbReference>
<organism evidence="10 11">
    <name type="scientific">Flaviaesturariibacter amylovorans</name>
    <dbReference type="NCBI Taxonomy" id="1084520"/>
    <lineage>
        <taxon>Bacteria</taxon>
        <taxon>Pseudomonadati</taxon>
        <taxon>Bacteroidota</taxon>
        <taxon>Chitinophagia</taxon>
        <taxon>Chitinophagales</taxon>
        <taxon>Chitinophagaceae</taxon>
        <taxon>Flaviaestuariibacter</taxon>
    </lineage>
</organism>
<dbReference type="NCBIfam" id="NF001377">
    <property type="entry name" value="PRK00278.2-4"/>
    <property type="match status" value="1"/>
</dbReference>
<keyword evidence="7 8" id="KW-0456">Lyase</keyword>
<dbReference type="Proteomes" id="UP001501725">
    <property type="component" value="Unassembled WGS sequence"/>
</dbReference>